<feature type="region of interest" description="Disordered" evidence="1">
    <location>
        <begin position="297"/>
        <end position="324"/>
    </location>
</feature>
<evidence type="ECO:0000313" key="2">
    <source>
        <dbReference type="EMBL" id="POS73742.1"/>
    </source>
</evidence>
<sequence length="375" mass="41667">MASPDEVLEWNYSYDAAFSDPVYSPQTIRHGEELVALDPRNIQPRGSFAEALGNEPASQTKIIYTLRHGHTLHNEDSVAWGKNIAWRYLSRLQKNLDPPITKTGIADAILVSQYLSDMVGTNLIPRPVTVYSSPLRRCIETSMFVIKNSGLNEPSAEGDGPPVTLRVKEGLREWMGYGHGHNSDRHGSRAEIQALVEDLKAALGVNISCQLDVPEQDELHDETYTDVDQRVRGVLNDIFDDASSGSCVMLVLHGRSNKSFLRVLGHPPGDVGEFEIDNCVVLPYGVTRRLLDGREAAERAARESAQKQLDQDEAEGGRRETDDQAVQQVIAWRADPKSGRLDDLWRFLQFYEDNGDPAARDAMALLEGDLCESQG</sequence>
<accession>A0A2P5HU18</accession>
<dbReference type="Gene3D" id="3.40.50.1240">
    <property type="entry name" value="Phosphoglycerate mutase-like"/>
    <property type="match status" value="1"/>
</dbReference>
<evidence type="ECO:0000256" key="1">
    <source>
        <dbReference type="SAM" id="MobiDB-lite"/>
    </source>
</evidence>
<dbReference type="Proteomes" id="UP000094444">
    <property type="component" value="Unassembled WGS sequence"/>
</dbReference>
<dbReference type="SMART" id="SM00855">
    <property type="entry name" value="PGAM"/>
    <property type="match status" value="1"/>
</dbReference>
<dbReference type="AlphaFoldDB" id="A0A2P5HU18"/>
<keyword evidence="3" id="KW-1185">Reference proteome</keyword>
<dbReference type="Pfam" id="PF00300">
    <property type="entry name" value="His_Phos_1"/>
    <property type="match status" value="1"/>
</dbReference>
<dbReference type="CDD" id="cd07067">
    <property type="entry name" value="HP_PGM_like"/>
    <property type="match status" value="1"/>
</dbReference>
<dbReference type="PANTHER" id="PTHR16469">
    <property type="entry name" value="UBIQUITIN-ASSOCIATED AND SH3 DOMAIN-CONTAINING BA-RELATED"/>
    <property type="match status" value="1"/>
</dbReference>
<name>A0A2P5HU18_DIAHE</name>
<dbReference type="InterPro" id="IPR013078">
    <property type="entry name" value="His_Pase_superF_clade-1"/>
</dbReference>
<protein>
    <recommendedName>
        <fullName evidence="4">Phosphoglycerate mutase</fullName>
    </recommendedName>
</protein>
<dbReference type="EMBL" id="MAVT02000742">
    <property type="protein sequence ID" value="POS73742.1"/>
    <property type="molecule type" value="Genomic_DNA"/>
</dbReference>
<gene>
    <name evidence="2" type="ORF">DHEL01_v207862</name>
</gene>
<dbReference type="SUPFAM" id="SSF53254">
    <property type="entry name" value="Phosphoglycerate mutase-like"/>
    <property type="match status" value="1"/>
</dbReference>
<dbReference type="InterPro" id="IPR029033">
    <property type="entry name" value="His_PPase_superfam"/>
</dbReference>
<evidence type="ECO:0008006" key="4">
    <source>
        <dbReference type="Google" id="ProtNLM"/>
    </source>
</evidence>
<dbReference type="InterPro" id="IPR051710">
    <property type="entry name" value="Phosphatase_SH3-domain"/>
</dbReference>
<evidence type="ECO:0000313" key="3">
    <source>
        <dbReference type="Proteomes" id="UP000094444"/>
    </source>
</evidence>
<dbReference type="InParanoid" id="A0A2P5HU18"/>
<dbReference type="OrthoDB" id="5186267at2759"/>
<comment type="caution">
    <text evidence="2">The sequence shown here is derived from an EMBL/GenBank/DDBJ whole genome shotgun (WGS) entry which is preliminary data.</text>
</comment>
<organism evidence="2 3">
    <name type="scientific">Diaporthe helianthi</name>
    <dbReference type="NCBI Taxonomy" id="158607"/>
    <lineage>
        <taxon>Eukaryota</taxon>
        <taxon>Fungi</taxon>
        <taxon>Dikarya</taxon>
        <taxon>Ascomycota</taxon>
        <taxon>Pezizomycotina</taxon>
        <taxon>Sordariomycetes</taxon>
        <taxon>Sordariomycetidae</taxon>
        <taxon>Diaporthales</taxon>
        <taxon>Diaporthaceae</taxon>
        <taxon>Diaporthe</taxon>
    </lineage>
</organism>
<proteinExistence type="predicted"/>
<dbReference type="PANTHER" id="PTHR16469:SF27">
    <property type="entry name" value="UBIQUITIN-ASSOCIATED AND SH3 DOMAIN-CONTAINING BA-RELATED"/>
    <property type="match status" value="1"/>
</dbReference>
<reference evidence="2" key="1">
    <citation type="submission" date="2017-09" db="EMBL/GenBank/DDBJ databases">
        <title>Polyketide synthases of a Diaporthe helianthi virulent isolate.</title>
        <authorList>
            <person name="Baroncelli R."/>
        </authorList>
    </citation>
    <scope>NUCLEOTIDE SEQUENCE [LARGE SCALE GENOMIC DNA]</scope>
    <source>
        <strain evidence="2">7/96</strain>
    </source>
</reference>